<organism evidence="3 4">
    <name type="scientific">Methylobacterium dankookense</name>
    <dbReference type="NCBI Taxonomy" id="560405"/>
    <lineage>
        <taxon>Bacteria</taxon>
        <taxon>Pseudomonadati</taxon>
        <taxon>Pseudomonadota</taxon>
        <taxon>Alphaproteobacteria</taxon>
        <taxon>Hyphomicrobiales</taxon>
        <taxon>Methylobacteriaceae</taxon>
        <taxon>Methylobacterium</taxon>
    </lineage>
</organism>
<dbReference type="Proteomes" id="UP001055303">
    <property type="component" value="Unassembled WGS sequence"/>
</dbReference>
<dbReference type="EMBL" id="CABFVH010000038">
    <property type="protein sequence ID" value="VUF14710.1"/>
    <property type="molecule type" value="Genomic_DNA"/>
</dbReference>
<evidence type="ECO:0000313" key="4">
    <source>
        <dbReference type="Proteomes" id="UP000401717"/>
    </source>
</evidence>
<reference evidence="3 4" key="1">
    <citation type="submission" date="2019-06" db="EMBL/GenBank/DDBJ databases">
        <authorList>
            <person name="Rodrigo-Torres L."/>
            <person name="Arahal R. D."/>
            <person name="Lucena T."/>
        </authorList>
    </citation>
    <scope>NUCLEOTIDE SEQUENCE [LARGE SCALE GENOMIC DNA]</scope>
    <source>
        <strain evidence="3 4">SW08-7</strain>
    </source>
</reference>
<dbReference type="RefSeq" id="WP_144767037.1">
    <property type="nucleotide sequence ID" value="NZ_BPQI01000229.1"/>
</dbReference>
<evidence type="ECO:0000313" key="5">
    <source>
        <dbReference type="Proteomes" id="UP001055303"/>
    </source>
</evidence>
<sequence>MATDRERTPADDADETPAERLESTNALLAAWAASSIEESGPLIERLEALGYDLRGKSREEIEAALKAPPTRPARG</sequence>
<protein>
    <submittedName>
        <fullName evidence="3">Uncharacterized protein</fullName>
    </submittedName>
</protein>
<reference evidence="2" key="3">
    <citation type="submission" date="2021-08" db="EMBL/GenBank/DDBJ databases">
        <authorList>
            <person name="Tani A."/>
            <person name="Ola A."/>
            <person name="Ogura Y."/>
            <person name="Katsura K."/>
            <person name="Hayashi T."/>
        </authorList>
    </citation>
    <scope>NUCLEOTIDE SEQUENCE</scope>
    <source>
        <strain evidence="2">DSM 22415</strain>
    </source>
</reference>
<evidence type="ECO:0000313" key="3">
    <source>
        <dbReference type="EMBL" id="VUF14710.1"/>
    </source>
</evidence>
<dbReference type="Proteomes" id="UP000401717">
    <property type="component" value="Unassembled WGS sequence"/>
</dbReference>
<dbReference type="OrthoDB" id="8002611at2"/>
<dbReference type="AlphaFoldDB" id="A0A564G408"/>
<proteinExistence type="predicted"/>
<keyword evidence="5" id="KW-1185">Reference proteome</keyword>
<reference evidence="2" key="2">
    <citation type="journal article" date="2021" name="Front. Microbiol.">
        <title>Comprehensive Comparative Genomics and Phenotyping of Methylobacterium Species.</title>
        <authorList>
            <person name="Alessa O."/>
            <person name="Ogura Y."/>
            <person name="Fujitani Y."/>
            <person name="Takami H."/>
            <person name="Hayashi T."/>
            <person name="Sahin N."/>
            <person name="Tani A."/>
        </authorList>
    </citation>
    <scope>NUCLEOTIDE SEQUENCE</scope>
    <source>
        <strain evidence="2">DSM 22415</strain>
    </source>
</reference>
<dbReference type="EMBL" id="BPQI01000229">
    <property type="protein sequence ID" value="GJD59598.1"/>
    <property type="molecule type" value="Genomic_DNA"/>
</dbReference>
<gene>
    <name evidence="2" type="ORF">IFDJLNFL_5527</name>
    <name evidence="3" type="ORF">MTDSW087_04435</name>
</gene>
<evidence type="ECO:0000313" key="2">
    <source>
        <dbReference type="EMBL" id="GJD59598.1"/>
    </source>
</evidence>
<evidence type="ECO:0000256" key="1">
    <source>
        <dbReference type="SAM" id="MobiDB-lite"/>
    </source>
</evidence>
<name>A0A564G408_9HYPH</name>
<feature type="region of interest" description="Disordered" evidence="1">
    <location>
        <begin position="1"/>
        <end position="20"/>
    </location>
</feature>
<accession>A0A564G408</accession>
<feature type="compositionally biased region" description="Basic and acidic residues" evidence="1">
    <location>
        <begin position="1"/>
        <end position="10"/>
    </location>
</feature>